<evidence type="ECO:0000256" key="4">
    <source>
        <dbReference type="ARBA" id="ARBA00022989"/>
    </source>
</evidence>
<dbReference type="Pfam" id="PF08030">
    <property type="entry name" value="NAD_binding_6"/>
    <property type="match status" value="1"/>
</dbReference>
<dbReference type="InParanoid" id="A0A3N4KXN8"/>
<keyword evidence="7 8" id="KW-0472">Membrane</keyword>
<dbReference type="PANTHER" id="PTHR32361">
    <property type="entry name" value="FERRIC/CUPRIC REDUCTASE TRANSMEMBRANE COMPONENT"/>
    <property type="match status" value="1"/>
</dbReference>
<dbReference type="InterPro" id="IPR051410">
    <property type="entry name" value="Ferric/Cupric_Reductase"/>
</dbReference>
<evidence type="ECO:0000256" key="7">
    <source>
        <dbReference type="ARBA" id="ARBA00023136"/>
    </source>
</evidence>
<keyword evidence="5" id="KW-0560">Oxidoreductase</keyword>
<dbReference type="InterPro" id="IPR013121">
    <property type="entry name" value="Fe_red_NAD-bd_6"/>
</dbReference>
<keyword evidence="4 8" id="KW-1133">Transmembrane helix</keyword>
<dbReference type="GO" id="GO:0000293">
    <property type="term" value="F:ferric-chelate reductase activity"/>
    <property type="evidence" value="ECO:0007669"/>
    <property type="project" value="UniProtKB-ARBA"/>
</dbReference>
<evidence type="ECO:0000313" key="11">
    <source>
        <dbReference type="EMBL" id="RPB15333.1"/>
    </source>
</evidence>
<dbReference type="OrthoDB" id="10006946at2759"/>
<dbReference type="SFLD" id="SFLDG01168">
    <property type="entry name" value="Ferric_reductase_subgroup_(FRE"/>
    <property type="match status" value="1"/>
</dbReference>
<feature type="transmembrane region" description="Helical" evidence="8">
    <location>
        <begin position="108"/>
        <end position="127"/>
    </location>
</feature>
<feature type="domain" description="Ferric oxidoreductase" evidence="9">
    <location>
        <begin position="111"/>
        <end position="226"/>
    </location>
</feature>
<dbReference type="InterPro" id="IPR039261">
    <property type="entry name" value="FNR_nucleotide-bd"/>
</dbReference>
<accession>A0A3N4KXN8</accession>
<feature type="transmembrane region" description="Helical" evidence="8">
    <location>
        <begin position="78"/>
        <end position="96"/>
    </location>
</feature>
<evidence type="ECO:0000256" key="5">
    <source>
        <dbReference type="ARBA" id="ARBA00023002"/>
    </source>
</evidence>
<keyword evidence="12" id="KW-1185">Reference proteome</keyword>
<keyword evidence="2" id="KW-0813">Transport</keyword>
<dbReference type="GO" id="GO:0015677">
    <property type="term" value="P:copper ion import"/>
    <property type="evidence" value="ECO:0007669"/>
    <property type="project" value="TreeGrafter"/>
</dbReference>
<feature type="transmembrane region" description="Helical" evidence="8">
    <location>
        <begin position="147"/>
        <end position="171"/>
    </location>
</feature>
<dbReference type="Gene3D" id="3.40.50.80">
    <property type="entry name" value="Nucleotide-binding domain of ferredoxin-NADP reductase (FNR) module"/>
    <property type="match status" value="1"/>
</dbReference>
<dbReference type="GO" id="GO:0006826">
    <property type="term" value="P:iron ion transport"/>
    <property type="evidence" value="ECO:0007669"/>
    <property type="project" value="TreeGrafter"/>
</dbReference>
<keyword evidence="3 8" id="KW-0812">Transmembrane</keyword>
<evidence type="ECO:0000259" key="10">
    <source>
        <dbReference type="Pfam" id="PF08030"/>
    </source>
</evidence>
<evidence type="ECO:0000256" key="2">
    <source>
        <dbReference type="ARBA" id="ARBA00022448"/>
    </source>
</evidence>
<protein>
    <recommendedName>
        <fullName evidence="13">FAD-binding FR-type domain-containing protein</fullName>
    </recommendedName>
</protein>
<feature type="transmembrane region" description="Helical" evidence="8">
    <location>
        <begin position="21"/>
        <end position="42"/>
    </location>
</feature>
<evidence type="ECO:0000256" key="6">
    <source>
        <dbReference type="ARBA" id="ARBA00023065"/>
    </source>
</evidence>
<sequence length="534" mass="60193">MLGYTYKDLSQTEKHHRRNALDALGHHVVLSQLAVALCAYVYRRLFCTRQKRGQKGFLRRLEWRLTRPLSWEDPESRSVGDFVVCVGWLVWMLWLVRRDAGDDYLHFTKAFGMAASANFPALILLSMKRSPLRYIFSVSYEGKINYLHQGLAKIIYMLLCTHMALYLKFFWDTSRMKTRLLEFDVMCGVVGFVSMTVLSTLAYPWARTHYYRVFLISHIVLSAVLLPLFYLHVTHLRTYILITASLLIYDRVHRYIGTIPVTATITLPTPSTLHMTLTLPATSRHAPTPVSHLILYIPRITTRLASNPFTVASSAPTSLTIISRVRSTTTKHLATLAADKTLQLPAHIDAFYGDSPSLATLADNFDRVVVIAGGVGGAWAVPWVRHLAREGALERCVFVWAVRSIGDVQWAVESEGTQGRVVAGKVELFVTGEREGEGEEGEEGVEMRDRLLGGWEGREEVMTQVTAWGISRDRVYFERPDVDMLIEDAGKGGRRSVAVLACGPWALGARVRRVVGEKVLRGDAAWVHVEEFAR</sequence>
<dbReference type="CDD" id="cd06186">
    <property type="entry name" value="NOX_Duox_like_FAD_NADP"/>
    <property type="match status" value="1"/>
</dbReference>
<gene>
    <name evidence="11" type="ORF">P167DRAFT_533134</name>
</gene>
<dbReference type="AlphaFoldDB" id="A0A3N4KXN8"/>
<feature type="domain" description="Ferric reductase NAD binding" evidence="10">
    <location>
        <begin position="365"/>
        <end position="515"/>
    </location>
</feature>
<dbReference type="GO" id="GO:0005886">
    <property type="term" value="C:plasma membrane"/>
    <property type="evidence" value="ECO:0007669"/>
    <property type="project" value="TreeGrafter"/>
</dbReference>
<feature type="transmembrane region" description="Helical" evidence="8">
    <location>
        <begin position="209"/>
        <end position="231"/>
    </location>
</feature>
<dbReference type="STRING" id="1392247.A0A3N4KXN8"/>
<evidence type="ECO:0000256" key="3">
    <source>
        <dbReference type="ARBA" id="ARBA00022692"/>
    </source>
</evidence>
<comment type="subcellular location">
    <subcellularLocation>
        <location evidence="1">Membrane</location>
        <topology evidence="1">Multi-pass membrane protein</topology>
    </subcellularLocation>
</comment>
<dbReference type="Proteomes" id="UP000277580">
    <property type="component" value="Unassembled WGS sequence"/>
</dbReference>
<reference evidence="11 12" key="1">
    <citation type="journal article" date="2018" name="Nat. Ecol. Evol.">
        <title>Pezizomycetes genomes reveal the molecular basis of ectomycorrhizal truffle lifestyle.</title>
        <authorList>
            <person name="Murat C."/>
            <person name="Payen T."/>
            <person name="Noel B."/>
            <person name="Kuo A."/>
            <person name="Morin E."/>
            <person name="Chen J."/>
            <person name="Kohler A."/>
            <person name="Krizsan K."/>
            <person name="Balestrini R."/>
            <person name="Da Silva C."/>
            <person name="Montanini B."/>
            <person name="Hainaut M."/>
            <person name="Levati E."/>
            <person name="Barry K.W."/>
            <person name="Belfiori B."/>
            <person name="Cichocki N."/>
            <person name="Clum A."/>
            <person name="Dockter R.B."/>
            <person name="Fauchery L."/>
            <person name="Guy J."/>
            <person name="Iotti M."/>
            <person name="Le Tacon F."/>
            <person name="Lindquist E.A."/>
            <person name="Lipzen A."/>
            <person name="Malagnac F."/>
            <person name="Mello A."/>
            <person name="Molinier V."/>
            <person name="Miyauchi S."/>
            <person name="Poulain J."/>
            <person name="Riccioni C."/>
            <person name="Rubini A."/>
            <person name="Sitrit Y."/>
            <person name="Splivallo R."/>
            <person name="Traeger S."/>
            <person name="Wang M."/>
            <person name="Zifcakova L."/>
            <person name="Wipf D."/>
            <person name="Zambonelli A."/>
            <person name="Paolocci F."/>
            <person name="Nowrousian M."/>
            <person name="Ottonello S."/>
            <person name="Baldrian P."/>
            <person name="Spatafora J.W."/>
            <person name="Henrissat B."/>
            <person name="Nagy L.G."/>
            <person name="Aury J.M."/>
            <person name="Wincker P."/>
            <person name="Grigoriev I.V."/>
            <person name="Bonfante P."/>
            <person name="Martin F.M."/>
        </authorList>
    </citation>
    <scope>NUCLEOTIDE SEQUENCE [LARGE SCALE GENOMIC DNA]</scope>
    <source>
        <strain evidence="11 12">CCBAS932</strain>
    </source>
</reference>
<feature type="transmembrane region" description="Helical" evidence="8">
    <location>
        <begin position="183"/>
        <end position="203"/>
    </location>
</feature>
<evidence type="ECO:0000313" key="12">
    <source>
        <dbReference type="Proteomes" id="UP000277580"/>
    </source>
</evidence>
<dbReference type="SUPFAM" id="SSF52343">
    <property type="entry name" value="Ferredoxin reductase-like, C-terminal NADP-linked domain"/>
    <property type="match status" value="1"/>
</dbReference>
<proteinExistence type="predicted"/>
<dbReference type="Pfam" id="PF01794">
    <property type="entry name" value="Ferric_reduct"/>
    <property type="match status" value="1"/>
</dbReference>
<keyword evidence="6" id="KW-0406">Ion transport</keyword>
<name>A0A3N4KXN8_9PEZI</name>
<dbReference type="EMBL" id="ML119113">
    <property type="protein sequence ID" value="RPB15333.1"/>
    <property type="molecule type" value="Genomic_DNA"/>
</dbReference>
<evidence type="ECO:0008006" key="13">
    <source>
        <dbReference type="Google" id="ProtNLM"/>
    </source>
</evidence>
<evidence type="ECO:0000256" key="1">
    <source>
        <dbReference type="ARBA" id="ARBA00004141"/>
    </source>
</evidence>
<dbReference type="SFLD" id="SFLDS00052">
    <property type="entry name" value="Ferric_Reductase_Domain"/>
    <property type="match status" value="1"/>
</dbReference>
<dbReference type="GO" id="GO:0006879">
    <property type="term" value="P:intracellular iron ion homeostasis"/>
    <property type="evidence" value="ECO:0007669"/>
    <property type="project" value="TreeGrafter"/>
</dbReference>
<evidence type="ECO:0000259" key="9">
    <source>
        <dbReference type="Pfam" id="PF01794"/>
    </source>
</evidence>
<dbReference type="InterPro" id="IPR013130">
    <property type="entry name" value="Fe3_Rdtase_TM_dom"/>
</dbReference>
<dbReference type="PANTHER" id="PTHR32361:SF9">
    <property type="entry name" value="FERRIC REDUCTASE TRANSMEMBRANE COMPONENT 3-RELATED"/>
    <property type="match status" value="1"/>
</dbReference>
<organism evidence="11 12">
    <name type="scientific">Morchella conica CCBAS932</name>
    <dbReference type="NCBI Taxonomy" id="1392247"/>
    <lineage>
        <taxon>Eukaryota</taxon>
        <taxon>Fungi</taxon>
        <taxon>Dikarya</taxon>
        <taxon>Ascomycota</taxon>
        <taxon>Pezizomycotina</taxon>
        <taxon>Pezizomycetes</taxon>
        <taxon>Pezizales</taxon>
        <taxon>Morchellaceae</taxon>
        <taxon>Morchella</taxon>
    </lineage>
</organism>
<evidence type="ECO:0000256" key="8">
    <source>
        <dbReference type="SAM" id="Phobius"/>
    </source>
</evidence>